<evidence type="ECO:0000256" key="5">
    <source>
        <dbReference type="ARBA" id="ARBA00020264"/>
    </source>
</evidence>
<dbReference type="GO" id="GO:0005634">
    <property type="term" value="C:nucleus"/>
    <property type="evidence" value="ECO:0007669"/>
    <property type="project" value="UniProtKB-SubCell"/>
</dbReference>
<dbReference type="Gene3D" id="3.40.50.300">
    <property type="entry name" value="P-loop containing nucleotide triphosphate hydrolases"/>
    <property type="match status" value="1"/>
</dbReference>
<dbReference type="GO" id="GO:0002098">
    <property type="term" value="P:tRNA wobble uridine modification"/>
    <property type="evidence" value="ECO:0007669"/>
    <property type="project" value="InterPro"/>
</dbReference>
<dbReference type="GO" id="GO:0005829">
    <property type="term" value="C:cytosol"/>
    <property type="evidence" value="ECO:0007669"/>
    <property type="project" value="TreeGrafter"/>
</dbReference>
<comment type="subcellular location">
    <subcellularLocation>
        <location evidence="2">Cytoplasm</location>
    </subcellularLocation>
    <subcellularLocation>
        <location evidence="1">Nucleus</location>
    </subcellularLocation>
</comment>
<dbReference type="GO" id="GO:0033588">
    <property type="term" value="C:elongator holoenzyme complex"/>
    <property type="evidence" value="ECO:0007669"/>
    <property type="project" value="InterPro"/>
</dbReference>
<protein>
    <recommendedName>
        <fullName evidence="5">Elongator complex protein 5</fullName>
    </recommendedName>
</protein>
<dbReference type="CDD" id="cd19496">
    <property type="entry name" value="Elp5"/>
    <property type="match status" value="1"/>
</dbReference>
<evidence type="ECO:0000256" key="3">
    <source>
        <dbReference type="ARBA" id="ARBA00005043"/>
    </source>
</evidence>
<reference evidence="9 10" key="1">
    <citation type="journal article" date="2023" name="Elife">
        <title>Identification of key yeast species and microbe-microbe interactions impacting larval growth of Drosophila in the wild.</title>
        <authorList>
            <person name="Mure A."/>
            <person name="Sugiura Y."/>
            <person name="Maeda R."/>
            <person name="Honda K."/>
            <person name="Sakurai N."/>
            <person name="Takahashi Y."/>
            <person name="Watada M."/>
            <person name="Katoh T."/>
            <person name="Gotoh A."/>
            <person name="Gotoh Y."/>
            <person name="Taniguchi I."/>
            <person name="Nakamura K."/>
            <person name="Hayashi T."/>
            <person name="Katayama T."/>
            <person name="Uemura T."/>
            <person name="Hattori Y."/>
        </authorList>
    </citation>
    <scope>NUCLEOTIDE SEQUENCE [LARGE SCALE GENOMIC DNA]</scope>
    <source>
        <strain evidence="9 10">KH-74</strain>
    </source>
</reference>
<gene>
    <name evidence="9" type="ORF">DAKH74_036840</name>
</gene>
<dbReference type="PANTHER" id="PTHR15641">
    <property type="entry name" value="ELONGATOR COMPLEX PROTEIN 5"/>
    <property type="match status" value="1"/>
</dbReference>
<name>A0AAV5S0I2_MAUHU</name>
<evidence type="ECO:0000256" key="2">
    <source>
        <dbReference type="ARBA" id="ARBA00004496"/>
    </source>
</evidence>
<dbReference type="InterPro" id="IPR019519">
    <property type="entry name" value="Elp5"/>
</dbReference>
<comment type="pathway">
    <text evidence="3">tRNA modification; 5-methoxycarbonylmethyl-2-thiouridine-tRNA biosynthesis.</text>
</comment>
<dbReference type="EMBL" id="BTGD01000011">
    <property type="protein sequence ID" value="GMM57068.1"/>
    <property type="molecule type" value="Genomic_DNA"/>
</dbReference>
<dbReference type="GO" id="GO:0000049">
    <property type="term" value="F:tRNA binding"/>
    <property type="evidence" value="ECO:0007669"/>
    <property type="project" value="TreeGrafter"/>
</dbReference>
<dbReference type="AlphaFoldDB" id="A0AAV5S0I2"/>
<evidence type="ECO:0000256" key="4">
    <source>
        <dbReference type="ARBA" id="ARBA00009567"/>
    </source>
</evidence>
<evidence type="ECO:0000256" key="6">
    <source>
        <dbReference type="ARBA" id="ARBA00022490"/>
    </source>
</evidence>
<dbReference type="Proteomes" id="UP001377567">
    <property type="component" value="Unassembled WGS sequence"/>
</dbReference>
<comment type="similarity">
    <text evidence="4">Belongs to the ELP5 family.</text>
</comment>
<dbReference type="Pfam" id="PF10483">
    <property type="entry name" value="Elong_Iki1"/>
    <property type="match status" value="1"/>
</dbReference>
<keyword evidence="6" id="KW-0963">Cytoplasm</keyword>
<dbReference type="InterPro" id="IPR027417">
    <property type="entry name" value="P-loop_NTPase"/>
</dbReference>
<evidence type="ECO:0000256" key="7">
    <source>
        <dbReference type="ARBA" id="ARBA00022694"/>
    </source>
</evidence>
<evidence type="ECO:0000313" key="10">
    <source>
        <dbReference type="Proteomes" id="UP001377567"/>
    </source>
</evidence>
<sequence>MASSSHNPCILLKRTLSLADPSAFILNCDSISQTSHYLVNEVVHNISSQATPTIIYIAFENLNRPTYATHFIDVNEVGIAKVADTVGALLPTGGSPTREKNLVIVDSLNHIALSNLGSFVSSLVNPHCTLLATLHKDLPEQQASRECDNYPSAETLLQYMATSILDIEPCLPPNMDEEELRSSLDKFHIPKSLNNPTFKVTFTNKRRSGRSVIHTLIVDTVKHSYELASNIAEESELETPEMLQGLTTFNLSTSAKQKEAKDQVALPFLEAQSEFAGGTAIVYEYEKDDDYDEEDPYEDPF</sequence>
<accession>A0AAV5S0I2</accession>
<proteinExistence type="inferred from homology"/>
<evidence type="ECO:0000256" key="8">
    <source>
        <dbReference type="ARBA" id="ARBA00023242"/>
    </source>
</evidence>
<evidence type="ECO:0000256" key="1">
    <source>
        <dbReference type="ARBA" id="ARBA00004123"/>
    </source>
</evidence>
<evidence type="ECO:0000313" key="9">
    <source>
        <dbReference type="EMBL" id="GMM57068.1"/>
    </source>
</evidence>
<keyword evidence="8" id="KW-0539">Nucleus</keyword>
<comment type="caution">
    <text evidence="9">The sequence shown here is derived from an EMBL/GenBank/DDBJ whole genome shotgun (WGS) entry which is preliminary data.</text>
</comment>
<organism evidence="9 10">
    <name type="scientific">Maudiozyma humilis</name>
    <name type="common">Sour dough yeast</name>
    <name type="synonym">Kazachstania humilis</name>
    <dbReference type="NCBI Taxonomy" id="51915"/>
    <lineage>
        <taxon>Eukaryota</taxon>
        <taxon>Fungi</taxon>
        <taxon>Dikarya</taxon>
        <taxon>Ascomycota</taxon>
        <taxon>Saccharomycotina</taxon>
        <taxon>Saccharomycetes</taxon>
        <taxon>Saccharomycetales</taxon>
        <taxon>Saccharomycetaceae</taxon>
        <taxon>Maudiozyma</taxon>
    </lineage>
</organism>
<keyword evidence="10" id="KW-1185">Reference proteome</keyword>
<keyword evidence="7" id="KW-0819">tRNA processing</keyword>
<dbReference type="PANTHER" id="PTHR15641:SF1">
    <property type="entry name" value="ELONGATOR COMPLEX PROTEIN 5"/>
    <property type="match status" value="1"/>
</dbReference>